<dbReference type="AlphaFoldDB" id="A0A6M4IZN4"/>
<dbReference type="Pfam" id="PF03572">
    <property type="entry name" value="Peptidase_S41"/>
    <property type="match status" value="1"/>
</dbReference>
<dbReference type="InterPro" id="IPR029045">
    <property type="entry name" value="ClpP/crotonase-like_dom_sf"/>
</dbReference>
<organism evidence="3 4">
    <name type="scientific">Gemmatimonas groenlandica</name>
    <dbReference type="NCBI Taxonomy" id="2732249"/>
    <lineage>
        <taxon>Bacteria</taxon>
        <taxon>Pseudomonadati</taxon>
        <taxon>Gemmatimonadota</taxon>
        <taxon>Gemmatimonadia</taxon>
        <taxon>Gemmatimonadales</taxon>
        <taxon>Gemmatimonadaceae</taxon>
        <taxon>Gemmatimonas</taxon>
    </lineage>
</organism>
<keyword evidence="4" id="KW-1185">Reference proteome</keyword>
<dbReference type="GO" id="GO:0030288">
    <property type="term" value="C:outer membrane-bounded periplasmic space"/>
    <property type="evidence" value="ECO:0007669"/>
    <property type="project" value="TreeGrafter"/>
</dbReference>
<dbReference type="InterPro" id="IPR005151">
    <property type="entry name" value="Tail-specific_protease"/>
</dbReference>
<evidence type="ECO:0000259" key="2">
    <source>
        <dbReference type="Pfam" id="PF03572"/>
    </source>
</evidence>
<gene>
    <name evidence="3" type="ORF">HKW67_20180</name>
</gene>
<feature type="domain" description="Tail specific protease" evidence="2">
    <location>
        <begin position="268"/>
        <end position="441"/>
    </location>
</feature>
<dbReference type="Proteomes" id="UP000500938">
    <property type="component" value="Chromosome"/>
</dbReference>
<dbReference type="PANTHER" id="PTHR32060:SF30">
    <property type="entry name" value="CARBOXY-TERMINAL PROCESSING PROTEASE CTPA"/>
    <property type="match status" value="1"/>
</dbReference>
<feature type="signal peptide" evidence="1">
    <location>
        <begin position="1"/>
        <end position="17"/>
    </location>
</feature>
<dbReference type="Gene3D" id="3.90.226.10">
    <property type="entry name" value="2-enoyl-CoA Hydratase, Chain A, domain 1"/>
    <property type="match status" value="1"/>
</dbReference>
<dbReference type="GO" id="GO:0004175">
    <property type="term" value="F:endopeptidase activity"/>
    <property type="evidence" value="ECO:0007669"/>
    <property type="project" value="TreeGrafter"/>
</dbReference>
<dbReference type="GO" id="GO:0008236">
    <property type="term" value="F:serine-type peptidase activity"/>
    <property type="evidence" value="ECO:0007669"/>
    <property type="project" value="InterPro"/>
</dbReference>
<dbReference type="EMBL" id="CP053085">
    <property type="protein sequence ID" value="QJR37671.1"/>
    <property type="molecule type" value="Genomic_DNA"/>
</dbReference>
<sequence>MSFVSFRSALSRSLALAAVAATVAVSPAPAQSAPRAAQLDTQAYVPRTLATADLVADLALLRRALSEVHAGWDRYTPRKVIDSAFARLERRAAQPMTDMDFYHDVALLLAQLRCDHTKAELPRSIYQYRTTQPTFLPVRVRMLGDRIFVVTGSGLERGTEIRAINGIASKDVVARLSRYVAVDGFTDFARTARLESDGDLMGNDLDHYWPFEFGFARSWTLTLVNAAGATSTITRAPITYAAWQALGDAQPADFRTGTAWRALDDSTALLTVRSFVNYRTPVAVDSLYASVFNAIRARGVTQLVVDLRDNGGGSDDAAWGLVRHLISAPLVPLKAVRRRTINVAPELRTAFETWSDPSALFAPDALAFTRRDDGWYAERFATPTLDPAPGAFSGRISVLTSRRNSSATTMLLAVLQQAGARSGRLRLVGEETGGSAEGPTAGQILFLRLPASGVRVRIPLKRTDVNVPFVAGMGVFPDIDATETIDDLRANRDRALLMAQSTPWAGDAGALLARTTGLMRGSLVYRDYGTGRMVTLPTVQHVAPIGGSDAFRVRTVYDDGPGKTIYSTDVVRVDGDRVIEGAPGGVQDTLTIASRRETAEGLELVLLGRGMDNNKPVEFRYTWTLGTATVRKLKEFRVPGATTWEYRHVYAFSR</sequence>
<dbReference type="GO" id="GO:0007165">
    <property type="term" value="P:signal transduction"/>
    <property type="evidence" value="ECO:0007669"/>
    <property type="project" value="TreeGrafter"/>
</dbReference>
<reference evidence="3 4" key="1">
    <citation type="submission" date="2020-05" db="EMBL/GenBank/DDBJ databases">
        <title>Complete genome sequence of Gemmatimonas greenlandica TET16.</title>
        <authorList>
            <person name="Zeng Y."/>
        </authorList>
    </citation>
    <scope>NUCLEOTIDE SEQUENCE [LARGE SCALE GENOMIC DNA]</scope>
    <source>
        <strain evidence="3 4">TET16</strain>
    </source>
</reference>
<evidence type="ECO:0000313" key="3">
    <source>
        <dbReference type="EMBL" id="QJR37671.1"/>
    </source>
</evidence>
<protein>
    <recommendedName>
        <fullName evidence="2">Tail specific protease domain-containing protein</fullName>
    </recommendedName>
</protein>
<keyword evidence="1" id="KW-0732">Signal</keyword>
<dbReference type="KEGG" id="ggr:HKW67_20180"/>
<proteinExistence type="predicted"/>
<name>A0A6M4IZN4_9BACT</name>
<dbReference type="SUPFAM" id="SSF52096">
    <property type="entry name" value="ClpP/crotonase"/>
    <property type="match status" value="1"/>
</dbReference>
<feature type="chain" id="PRO_5026950041" description="Tail specific protease domain-containing protein" evidence="1">
    <location>
        <begin position="18"/>
        <end position="654"/>
    </location>
</feature>
<dbReference type="GO" id="GO:0006508">
    <property type="term" value="P:proteolysis"/>
    <property type="evidence" value="ECO:0007669"/>
    <property type="project" value="InterPro"/>
</dbReference>
<evidence type="ECO:0000256" key="1">
    <source>
        <dbReference type="SAM" id="SignalP"/>
    </source>
</evidence>
<evidence type="ECO:0000313" key="4">
    <source>
        <dbReference type="Proteomes" id="UP000500938"/>
    </source>
</evidence>
<accession>A0A6M4IZN4</accession>
<dbReference type="RefSeq" id="WP_171227106.1">
    <property type="nucleotide sequence ID" value="NZ_CP053085.1"/>
</dbReference>
<dbReference type="PANTHER" id="PTHR32060">
    <property type="entry name" value="TAIL-SPECIFIC PROTEASE"/>
    <property type="match status" value="1"/>
</dbReference>